<name>A0A9P6MWL5_9FUNG</name>
<accession>A0A9P6MWL5</accession>
<reference evidence="2" key="1">
    <citation type="journal article" date="2020" name="Fungal Divers.">
        <title>Resolving the Mortierellaceae phylogeny through synthesis of multi-gene phylogenetics and phylogenomics.</title>
        <authorList>
            <person name="Vandepol N."/>
            <person name="Liber J."/>
            <person name="Desiro A."/>
            <person name="Na H."/>
            <person name="Kennedy M."/>
            <person name="Barry K."/>
            <person name="Grigoriev I.V."/>
            <person name="Miller A.N."/>
            <person name="O'Donnell K."/>
            <person name="Stajich J.E."/>
            <person name="Bonito G."/>
        </authorList>
    </citation>
    <scope>NUCLEOTIDE SEQUENCE</scope>
    <source>
        <strain evidence="2">NRRL 2769</strain>
    </source>
</reference>
<feature type="compositionally biased region" description="Polar residues" evidence="1">
    <location>
        <begin position="56"/>
        <end position="73"/>
    </location>
</feature>
<gene>
    <name evidence="2" type="ORF">BGZ80_009946</name>
</gene>
<comment type="caution">
    <text evidence="2">The sequence shown here is derived from an EMBL/GenBank/DDBJ whole genome shotgun (WGS) entry which is preliminary data.</text>
</comment>
<dbReference type="EMBL" id="JAAAID010000642">
    <property type="protein sequence ID" value="KAG0015289.1"/>
    <property type="molecule type" value="Genomic_DNA"/>
</dbReference>
<dbReference type="Proteomes" id="UP000703661">
    <property type="component" value="Unassembled WGS sequence"/>
</dbReference>
<proteinExistence type="predicted"/>
<evidence type="ECO:0000256" key="1">
    <source>
        <dbReference type="SAM" id="MobiDB-lite"/>
    </source>
</evidence>
<keyword evidence="3" id="KW-1185">Reference proteome</keyword>
<feature type="compositionally biased region" description="Basic and acidic residues" evidence="1">
    <location>
        <begin position="106"/>
        <end position="115"/>
    </location>
</feature>
<feature type="compositionally biased region" description="Polar residues" evidence="1">
    <location>
        <begin position="80"/>
        <end position="95"/>
    </location>
</feature>
<evidence type="ECO:0000313" key="3">
    <source>
        <dbReference type="Proteomes" id="UP000703661"/>
    </source>
</evidence>
<feature type="region of interest" description="Disordered" evidence="1">
    <location>
        <begin position="1"/>
        <end position="139"/>
    </location>
</feature>
<organism evidence="2 3">
    <name type="scientific">Entomortierella chlamydospora</name>
    <dbReference type="NCBI Taxonomy" id="101097"/>
    <lineage>
        <taxon>Eukaryota</taxon>
        <taxon>Fungi</taxon>
        <taxon>Fungi incertae sedis</taxon>
        <taxon>Mucoromycota</taxon>
        <taxon>Mortierellomycotina</taxon>
        <taxon>Mortierellomycetes</taxon>
        <taxon>Mortierellales</taxon>
        <taxon>Mortierellaceae</taxon>
        <taxon>Entomortierella</taxon>
    </lineage>
</organism>
<dbReference type="AlphaFoldDB" id="A0A9P6MWL5"/>
<sequence length="139" mass="15091">MTAASEQMAMHQQQDLKGSVAPPASVNGGIVSAPQKSSNSMHSPAKFIKSDKRPSFSITLPPSCSRNLNNSSVYAMGDADSSTGSSITFSDQTIVSELRRPSVHFTSEEENREGKQGLPKTPYPTTKEEDERIQNLFNN</sequence>
<evidence type="ECO:0000313" key="2">
    <source>
        <dbReference type="EMBL" id="KAG0015289.1"/>
    </source>
</evidence>
<protein>
    <submittedName>
        <fullName evidence="2">Uncharacterized protein</fullName>
    </submittedName>
</protein>